<comment type="caution">
    <text evidence="3">The sequence shown here is derived from an EMBL/GenBank/DDBJ whole genome shotgun (WGS) entry which is preliminary data.</text>
</comment>
<dbReference type="Pfam" id="PF01755">
    <property type="entry name" value="Glyco_transf_25"/>
    <property type="match status" value="1"/>
</dbReference>
<feature type="domain" description="Glycosyl transferase family 25" evidence="2">
    <location>
        <begin position="2"/>
        <end position="177"/>
    </location>
</feature>
<evidence type="ECO:0000259" key="2">
    <source>
        <dbReference type="Pfam" id="PF01755"/>
    </source>
</evidence>
<organism evidence="3 4">
    <name type="scientific">Pseudochrobactrum kiredjianiae</name>
    <dbReference type="NCBI Taxonomy" id="386305"/>
    <lineage>
        <taxon>Bacteria</taxon>
        <taxon>Pseudomonadati</taxon>
        <taxon>Pseudomonadota</taxon>
        <taxon>Alphaproteobacteria</taxon>
        <taxon>Hyphomicrobiales</taxon>
        <taxon>Brucellaceae</taxon>
        <taxon>Pseudochrobactrum</taxon>
    </lineage>
</organism>
<accession>A0ABW3V0J8</accession>
<keyword evidence="4" id="KW-1185">Reference proteome</keyword>
<reference evidence="4" key="1">
    <citation type="journal article" date="2019" name="Int. J. Syst. Evol. Microbiol.">
        <title>The Global Catalogue of Microorganisms (GCM) 10K type strain sequencing project: providing services to taxonomists for standard genome sequencing and annotation.</title>
        <authorList>
            <consortium name="The Broad Institute Genomics Platform"/>
            <consortium name="The Broad Institute Genome Sequencing Center for Infectious Disease"/>
            <person name="Wu L."/>
            <person name="Ma J."/>
        </authorList>
    </citation>
    <scope>NUCLEOTIDE SEQUENCE [LARGE SCALE GENOMIC DNA]</scope>
    <source>
        <strain evidence="4">CCUG 49584</strain>
    </source>
</reference>
<sequence>MKCYLINLDRSEDRLAKMQAQFDSYNLNFTRVAAVDGKTLTAEQLSKLVDSVQIWEIPLPASEIGCFLSHKKCLELIAHGEDEYAAIFEDDVTLSKECTKFLSNTDWIPRGVDIIKIDTNDMLVALKDFIVIKNTEYELSKLCSKHLCCGGYIVSRNSAKLILKYMDKISVPVDNLIYDPKYRLFSQLKINQIMPALCMQIDTVSLIEADRQQLRIEHKKTPSLLGWIGRELMRPYKRNAHIISPGNIWARWTTSTRWMKVPFKR</sequence>
<dbReference type="InterPro" id="IPR002654">
    <property type="entry name" value="Glyco_trans_25"/>
</dbReference>
<dbReference type="EMBL" id="JBHTMA010000009">
    <property type="protein sequence ID" value="MFD1226162.1"/>
    <property type="molecule type" value="Genomic_DNA"/>
</dbReference>
<evidence type="ECO:0000313" key="3">
    <source>
        <dbReference type="EMBL" id="MFD1226162.1"/>
    </source>
</evidence>
<dbReference type="CDD" id="cd06532">
    <property type="entry name" value="Glyco_transf_25"/>
    <property type="match status" value="1"/>
</dbReference>
<evidence type="ECO:0000313" key="4">
    <source>
        <dbReference type="Proteomes" id="UP001597263"/>
    </source>
</evidence>
<evidence type="ECO:0000256" key="1">
    <source>
        <dbReference type="SAM" id="Coils"/>
    </source>
</evidence>
<dbReference type="RefSeq" id="WP_289388537.1">
    <property type="nucleotide sequence ID" value="NZ_JAUCBM010000013.1"/>
</dbReference>
<feature type="coiled-coil region" evidence="1">
    <location>
        <begin position="1"/>
        <end position="28"/>
    </location>
</feature>
<proteinExistence type="predicted"/>
<name>A0ABW3V0J8_9HYPH</name>
<keyword evidence="1" id="KW-0175">Coiled coil</keyword>
<protein>
    <submittedName>
        <fullName evidence="3">Glycosyltransferase family 25 protein</fullName>
    </submittedName>
</protein>
<gene>
    <name evidence="3" type="ORF">ACFQ35_03130</name>
</gene>
<dbReference type="Proteomes" id="UP001597263">
    <property type="component" value="Unassembled WGS sequence"/>
</dbReference>